<organism evidence="4 5">
    <name type="scientific">Phenylobacterium glaciei</name>
    <dbReference type="NCBI Taxonomy" id="2803784"/>
    <lineage>
        <taxon>Bacteria</taxon>
        <taxon>Pseudomonadati</taxon>
        <taxon>Pseudomonadota</taxon>
        <taxon>Alphaproteobacteria</taxon>
        <taxon>Caulobacterales</taxon>
        <taxon>Caulobacteraceae</taxon>
        <taxon>Phenylobacterium</taxon>
    </lineage>
</organism>
<evidence type="ECO:0000259" key="3">
    <source>
        <dbReference type="Pfam" id="PF03364"/>
    </source>
</evidence>
<feature type="chain" id="PRO_5037483452" evidence="2">
    <location>
        <begin position="19"/>
        <end position="184"/>
    </location>
</feature>
<dbReference type="Pfam" id="PF03364">
    <property type="entry name" value="Polyketide_cyc"/>
    <property type="match status" value="1"/>
</dbReference>
<reference evidence="4" key="1">
    <citation type="submission" date="2021-04" db="EMBL/GenBank/DDBJ databases">
        <title>Draft genome assembly of strain Phenylobacterium sp. 20VBR1 using MiniION and Illumina platforms.</title>
        <authorList>
            <person name="Thomas F.A."/>
            <person name="Krishnan K.P."/>
            <person name="Sinha R.K."/>
        </authorList>
    </citation>
    <scope>NUCLEOTIDE SEQUENCE</scope>
    <source>
        <strain evidence="4">20VBR1</strain>
    </source>
</reference>
<keyword evidence="2" id="KW-0732">Signal</keyword>
<dbReference type="SUPFAM" id="SSF55961">
    <property type="entry name" value="Bet v1-like"/>
    <property type="match status" value="1"/>
</dbReference>
<comment type="caution">
    <text evidence="4">The sequence shown here is derived from an EMBL/GenBank/DDBJ whole genome shotgun (WGS) entry which is preliminary data.</text>
</comment>
<protein>
    <submittedName>
        <fullName evidence="4">SRPBCC family protein</fullName>
    </submittedName>
</protein>
<dbReference type="Proteomes" id="UP000622580">
    <property type="component" value="Unassembled WGS sequence"/>
</dbReference>
<dbReference type="RefSeq" id="WP_215338812.1">
    <property type="nucleotide sequence ID" value="NZ_JAGSGD010000001.1"/>
</dbReference>
<dbReference type="InterPro" id="IPR005031">
    <property type="entry name" value="COQ10_START"/>
</dbReference>
<feature type="domain" description="Coenzyme Q-binding protein COQ10 START" evidence="3">
    <location>
        <begin position="46"/>
        <end position="164"/>
    </location>
</feature>
<dbReference type="AlphaFoldDB" id="A0A941CY77"/>
<gene>
    <name evidence="4" type="ORF">JKL49_05470</name>
</gene>
<name>A0A941CY77_9CAUL</name>
<evidence type="ECO:0000313" key="5">
    <source>
        <dbReference type="Proteomes" id="UP000622580"/>
    </source>
</evidence>
<sequence>MKSILALAFAAMAAPALAAGGFDATPTVSAQAEGGSAGVIHAAMDVAAPPAVVWKVLSDCAGASRYMPKLLSCKTLERDPAGKWDVREHRLSGNAFKPVMRNVFRTTLEPPRRLAFHRTGGDWKRSDGEWRLSPIPGGTHVTYELHVAIDAPVPAGMVRGAVAKGMPASMLALRKEALTQAHRS</sequence>
<evidence type="ECO:0000313" key="4">
    <source>
        <dbReference type="EMBL" id="MBR7618831.1"/>
    </source>
</evidence>
<evidence type="ECO:0000256" key="2">
    <source>
        <dbReference type="SAM" id="SignalP"/>
    </source>
</evidence>
<accession>A0A941CY77</accession>
<dbReference type="EMBL" id="JAGSGD010000001">
    <property type="protein sequence ID" value="MBR7618831.1"/>
    <property type="molecule type" value="Genomic_DNA"/>
</dbReference>
<dbReference type="InterPro" id="IPR023393">
    <property type="entry name" value="START-like_dom_sf"/>
</dbReference>
<feature type="signal peptide" evidence="2">
    <location>
        <begin position="1"/>
        <end position="18"/>
    </location>
</feature>
<proteinExistence type="inferred from homology"/>
<comment type="similarity">
    <text evidence="1">Belongs to the ribosome association toxin RatA family.</text>
</comment>
<evidence type="ECO:0000256" key="1">
    <source>
        <dbReference type="ARBA" id="ARBA00008918"/>
    </source>
</evidence>
<keyword evidence="5" id="KW-1185">Reference proteome</keyword>
<dbReference type="Gene3D" id="3.30.530.20">
    <property type="match status" value="1"/>
</dbReference>